<dbReference type="PANTHER" id="PTHR48079:SF6">
    <property type="entry name" value="NAD(P)-BINDING DOMAIN-CONTAINING PROTEIN-RELATED"/>
    <property type="match status" value="1"/>
</dbReference>
<dbReference type="SUPFAM" id="SSF51735">
    <property type="entry name" value="NAD(P)-binding Rossmann-fold domains"/>
    <property type="match status" value="1"/>
</dbReference>
<dbReference type="Proteomes" id="UP001197609">
    <property type="component" value="Unassembled WGS sequence"/>
</dbReference>
<evidence type="ECO:0000259" key="1">
    <source>
        <dbReference type="Pfam" id="PF01370"/>
    </source>
</evidence>
<dbReference type="Pfam" id="PF01370">
    <property type="entry name" value="Epimerase"/>
    <property type="match status" value="1"/>
</dbReference>
<sequence>MRDVVALTGATGFIGSAIARRLTQEGWRVRALVRSPSLASRLADTSLQWIRGTLEDRNCLESLVDEVDAVIHCAGVVRGITEADFYRTNVEAVSRLAHITAGRSPVPRFLLISSLAAREPELSPYAASKRLGELAVAAVADLPWTALRPPVVYGPEDRAIRPLLRLMLYGIAPILGRQDARFSLLYVEDLAEAVIQWLKGNVREKHAFELDDGYPKGYTWHEVIKTVQQLRGKRVFSFRVPELIMNIIAWLNKMVASMIGYAPMFTPGKVREFRHPDWTCDSIPFSRVSGWTPKVRLEEGLRLTFGLP</sequence>
<accession>A0AAJ1AIK0</accession>
<proteinExistence type="predicted"/>
<dbReference type="Gene3D" id="3.40.50.720">
    <property type="entry name" value="NAD(P)-binding Rossmann-like Domain"/>
    <property type="match status" value="1"/>
</dbReference>
<evidence type="ECO:0000313" key="3">
    <source>
        <dbReference type="Proteomes" id="UP001197609"/>
    </source>
</evidence>
<dbReference type="InterPro" id="IPR051783">
    <property type="entry name" value="NAD(P)-dependent_oxidoreduct"/>
</dbReference>
<organism evidence="2 3">
    <name type="scientific">Candidatus Methylomirabilis tolerans</name>
    <dbReference type="NCBI Taxonomy" id="3123416"/>
    <lineage>
        <taxon>Bacteria</taxon>
        <taxon>Candidatus Methylomirabilota</taxon>
        <taxon>Candidatus Methylomirabilia</taxon>
        <taxon>Candidatus Methylomirabilales</taxon>
        <taxon>Candidatus Methylomirabilaceae</taxon>
        <taxon>Candidatus Methylomirabilis</taxon>
    </lineage>
</organism>
<comment type="caution">
    <text evidence="2">The sequence shown here is derived from an EMBL/GenBank/DDBJ whole genome shotgun (WGS) entry which is preliminary data.</text>
</comment>
<dbReference type="EMBL" id="JAIOIU010000102">
    <property type="protein sequence ID" value="MBZ0160174.1"/>
    <property type="molecule type" value="Genomic_DNA"/>
</dbReference>
<dbReference type="PANTHER" id="PTHR48079">
    <property type="entry name" value="PROTEIN YEEZ"/>
    <property type="match status" value="1"/>
</dbReference>
<feature type="domain" description="NAD-dependent epimerase/dehydratase" evidence="1">
    <location>
        <begin position="6"/>
        <end position="200"/>
    </location>
</feature>
<dbReference type="GO" id="GO:0004029">
    <property type="term" value="F:aldehyde dehydrogenase (NAD+) activity"/>
    <property type="evidence" value="ECO:0007669"/>
    <property type="project" value="TreeGrafter"/>
</dbReference>
<name>A0AAJ1AIK0_9BACT</name>
<dbReference type="InterPro" id="IPR036291">
    <property type="entry name" value="NAD(P)-bd_dom_sf"/>
</dbReference>
<dbReference type="AlphaFoldDB" id="A0AAJ1AIK0"/>
<dbReference type="GO" id="GO:0005737">
    <property type="term" value="C:cytoplasm"/>
    <property type="evidence" value="ECO:0007669"/>
    <property type="project" value="TreeGrafter"/>
</dbReference>
<reference evidence="2 3" key="1">
    <citation type="journal article" date="2021" name="bioRxiv">
        <title>Unraveling nitrogen, sulfur and carbon metabolic pathways and microbial community transcriptional responses to substrate deprivation and toxicity stresses in a bioreactor mimicking anoxic brackish coastal sediment conditions.</title>
        <authorList>
            <person name="Martins P.D."/>
            <person name="Echeveste M.J."/>
            <person name="Arshad A."/>
            <person name="Kurth J."/>
            <person name="Ouboter H."/>
            <person name="Jetten M.S.M."/>
            <person name="Welte C.U."/>
        </authorList>
    </citation>
    <scope>NUCLEOTIDE SEQUENCE [LARGE SCALE GENOMIC DNA]</scope>
    <source>
        <strain evidence="2">MAG_38</strain>
    </source>
</reference>
<evidence type="ECO:0000313" key="2">
    <source>
        <dbReference type="EMBL" id="MBZ0160174.1"/>
    </source>
</evidence>
<protein>
    <submittedName>
        <fullName evidence="2">SDR family NAD(P)-dependent oxidoreductase</fullName>
    </submittedName>
</protein>
<dbReference type="InterPro" id="IPR001509">
    <property type="entry name" value="Epimerase_deHydtase"/>
</dbReference>
<gene>
    <name evidence="2" type="ORF">K8G79_08580</name>
</gene>